<dbReference type="EMBL" id="FXTK01000014">
    <property type="protein sequence ID" value="SMO85512.1"/>
    <property type="molecule type" value="Genomic_DNA"/>
</dbReference>
<accession>A0A521ENN7</accession>
<dbReference type="AlphaFoldDB" id="A0A521ENN7"/>
<sequence length="430" mass="48553">MTKFEHTADARVLVGIDISKHRHEVLIAAPGKTRRRRLTITNTLDDFQRLIAILSDYARPVQIGFEATGNYHRALIYQLGMAGFDVKLVSSVALARTREALHNSWDKNDPKDAQVILHMLQIGATQVFMDPLRAGITDIQELSMTHEVVSRAKTELWHRILGHYLPLYFPEAARFQRSTRSEWFLAFLEMFPSAHLITAMDKDDFTAAAWDVVGRKVAKAALISDIYETARSSVGLPVAAEADALRMFRMVLAEGRSLMRQRSEIEARAVALLGDHPDYRLLTSVPGIGPINALTILAEVGDLRRFRHHRQFLKFCGMDLATVQSGLFRGRSRISKYGNARLRRTLWMAGQTAVLHRANSFRDKFERYIAQDRHNPDLRRKAYTAIAAKMARTIHAVIKSGEPYRPFFGGGEPERKDLSLASRGGSFLTS</sequence>
<organism evidence="3 4">
    <name type="scientific">Paracoccus laeviglucosivorans</name>
    <dbReference type="NCBI Taxonomy" id="1197861"/>
    <lineage>
        <taxon>Bacteria</taxon>
        <taxon>Pseudomonadati</taxon>
        <taxon>Pseudomonadota</taxon>
        <taxon>Alphaproteobacteria</taxon>
        <taxon>Rhodobacterales</taxon>
        <taxon>Paracoccaceae</taxon>
        <taxon>Paracoccus</taxon>
    </lineage>
</organism>
<feature type="domain" description="Transposase IS116/IS110/IS902 C-terminal" evidence="2">
    <location>
        <begin position="280"/>
        <end position="364"/>
    </location>
</feature>
<feature type="domain" description="Transposase IS110-like N-terminal" evidence="1">
    <location>
        <begin position="14"/>
        <end position="170"/>
    </location>
</feature>
<dbReference type="GO" id="GO:0004803">
    <property type="term" value="F:transposase activity"/>
    <property type="evidence" value="ECO:0007669"/>
    <property type="project" value="InterPro"/>
</dbReference>
<protein>
    <submittedName>
        <fullName evidence="3">Transposase</fullName>
    </submittedName>
</protein>
<dbReference type="GO" id="GO:0003677">
    <property type="term" value="F:DNA binding"/>
    <property type="evidence" value="ECO:0007669"/>
    <property type="project" value="InterPro"/>
</dbReference>
<dbReference type="GO" id="GO:0006313">
    <property type="term" value="P:DNA transposition"/>
    <property type="evidence" value="ECO:0007669"/>
    <property type="project" value="InterPro"/>
</dbReference>
<name>A0A521ENN7_9RHOB</name>
<evidence type="ECO:0000259" key="1">
    <source>
        <dbReference type="Pfam" id="PF01548"/>
    </source>
</evidence>
<dbReference type="InterPro" id="IPR003346">
    <property type="entry name" value="Transposase_20"/>
</dbReference>
<dbReference type="Pfam" id="PF01548">
    <property type="entry name" value="DEDD_Tnp_IS110"/>
    <property type="match status" value="1"/>
</dbReference>
<dbReference type="PANTHER" id="PTHR33055">
    <property type="entry name" value="TRANSPOSASE FOR INSERTION SEQUENCE ELEMENT IS1111A"/>
    <property type="match status" value="1"/>
</dbReference>
<dbReference type="InterPro" id="IPR002525">
    <property type="entry name" value="Transp_IS110-like_N"/>
</dbReference>
<dbReference type="Pfam" id="PF02371">
    <property type="entry name" value="Transposase_20"/>
    <property type="match status" value="1"/>
</dbReference>
<dbReference type="CDD" id="cd09897">
    <property type="entry name" value="H3TH_FEN1-XPG-like"/>
    <property type="match status" value="1"/>
</dbReference>
<keyword evidence="4" id="KW-1185">Reference proteome</keyword>
<evidence type="ECO:0000313" key="3">
    <source>
        <dbReference type="EMBL" id="SMO85512.1"/>
    </source>
</evidence>
<evidence type="ECO:0000259" key="2">
    <source>
        <dbReference type="Pfam" id="PF02371"/>
    </source>
</evidence>
<dbReference type="InterPro" id="IPR047650">
    <property type="entry name" value="Transpos_IS110"/>
</dbReference>
<reference evidence="3 4" key="1">
    <citation type="submission" date="2017-05" db="EMBL/GenBank/DDBJ databases">
        <authorList>
            <person name="Varghese N."/>
            <person name="Submissions S."/>
        </authorList>
    </citation>
    <scope>NUCLEOTIDE SEQUENCE [LARGE SCALE GENOMIC DNA]</scope>
    <source>
        <strain evidence="3 4">DSM 100094</strain>
    </source>
</reference>
<evidence type="ECO:0000313" key="4">
    <source>
        <dbReference type="Proteomes" id="UP000319014"/>
    </source>
</evidence>
<gene>
    <name evidence="3" type="ORF">SAMN06265221_11449</name>
</gene>
<dbReference type="NCBIfam" id="NF033542">
    <property type="entry name" value="transpos_IS110"/>
    <property type="match status" value="1"/>
</dbReference>
<dbReference type="RefSeq" id="WP_142663918.1">
    <property type="nucleotide sequence ID" value="NZ_FXTK01000014.1"/>
</dbReference>
<proteinExistence type="predicted"/>
<dbReference type="OrthoDB" id="8261795at2"/>
<dbReference type="Proteomes" id="UP000319014">
    <property type="component" value="Unassembled WGS sequence"/>
</dbReference>